<name>A0A0A1SU92_9HYPO</name>
<dbReference type="InterPro" id="IPR000626">
    <property type="entry name" value="Ubiquitin-like_dom"/>
</dbReference>
<dbReference type="OrthoDB" id="2556122at2759"/>
<feature type="compositionally biased region" description="Basic and acidic residues" evidence="1">
    <location>
        <begin position="130"/>
        <end position="143"/>
    </location>
</feature>
<feature type="region of interest" description="Disordered" evidence="1">
    <location>
        <begin position="76"/>
        <end position="98"/>
    </location>
</feature>
<reference evidence="4 5" key="1">
    <citation type="journal article" date="2015" name="Genome Announc.">
        <title>Draft Genome Sequence and Gene Annotation of the Entomopathogenic Fungus Verticillium hemipterigenum.</title>
        <authorList>
            <person name="Horn F."/>
            <person name="Habel A."/>
            <person name="Scharf D.H."/>
            <person name="Dworschak J."/>
            <person name="Brakhage A.A."/>
            <person name="Guthke R."/>
            <person name="Hertweck C."/>
            <person name="Linde J."/>
        </authorList>
    </citation>
    <scope>NUCLEOTIDE SEQUENCE [LARGE SCALE GENOMIC DNA]</scope>
</reference>
<dbReference type="GO" id="GO:0044695">
    <property type="term" value="C:Dsc E3 ubiquitin ligase complex"/>
    <property type="evidence" value="ECO:0007669"/>
    <property type="project" value="InterPro"/>
</dbReference>
<evidence type="ECO:0000313" key="4">
    <source>
        <dbReference type="EMBL" id="CEJ81786.1"/>
    </source>
</evidence>
<keyword evidence="2" id="KW-0812">Transmembrane</keyword>
<dbReference type="PROSITE" id="PS50053">
    <property type="entry name" value="UBIQUITIN_2"/>
    <property type="match status" value="1"/>
</dbReference>
<dbReference type="InterPro" id="IPR029071">
    <property type="entry name" value="Ubiquitin-like_domsf"/>
</dbReference>
<feature type="transmembrane region" description="Helical" evidence="2">
    <location>
        <begin position="230"/>
        <end position="249"/>
    </location>
</feature>
<dbReference type="SUPFAM" id="SSF54236">
    <property type="entry name" value="Ubiquitin-like"/>
    <property type="match status" value="1"/>
</dbReference>
<dbReference type="PANTHER" id="PTHR28049:SF1">
    <property type="entry name" value="DSC E3 UBIQUITIN LIGASE COMPLEX SUBUNIT 3"/>
    <property type="match status" value="1"/>
</dbReference>
<keyword evidence="2" id="KW-1133">Transmembrane helix</keyword>
<keyword evidence="5" id="KW-1185">Reference proteome</keyword>
<dbReference type="HOGENOM" id="CLU_035821_0_0_1"/>
<feature type="transmembrane region" description="Helical" evidence="2">
    <location>
        <begin position="261"/>
        <end position="279"/>
    </location>
</feature>
<dbReference type="Proteomes" id="UP000039046">
    <property type="component" value="Unassembled WGS sequence"/>
</dbReference>
<dbReference type="Gene3D" id="3.10.20.90">
    <property type="entry name" value="Phosphatidylinositol 3-kinase Catalytic Subunit, Chain A, domain 1"/>
    <property type="match status" value="1"/>
</dbReference>
<evidence type="ECO:0000259" key="3">
    <source>
        <dbReference type="PROSITE" id="PS50053"/>
    </source>
</evidence>
<evidence type="ECO:0000256" key="2">
    <source>
        <dbReference type="SAM" id="Phobius"/>
    </source>
</evidence>
<dbReference type="EMBL" id="CDHN01000001">
    <property type="protein sequence ID" value="CEJ81786.1"/>
    <property type="molecule type" value="Genomic_DNA"/>
</dbReference>
<feature type="domain" description="Ubiquitin-like" evidence="3">
    <location>
        <begin position="14"/>
        <end position="72"/>
    </location>
</feature>
<dbReference type="Pfam" id="PF10302">
    <property type="entry name" value="Dsc3_N"/>
    <property type="match status" value="1"/>
</dbReference>
<evidence type="ECO:0000313" key="5">
    <source>
        <dbReference type="Proteomes" id="UP000039046"/>
    </source>
</evidence>
<dbReference type="Pfam" id="PF13373">
    <property type="entry name" value="Dsc3_C"/>
    <property type="match status" value="1"/>
</dbReference>
<dbReference type="GO" id="GO:0005783">
    <property type="term" value="C:endoplasmic reticulum"/>
    <property type="evidence" value="ECO:0007669"/>
    <property type="project" value="TreeGrafter"/>
</dbReference>
<dbReference type="AlphaFoldDB" id="A0A0A1SU92"/>
<evidence type="ECO:0000256" key="1">
    <source>
        <dbReference type="SAM" id="MobiDB-lite"/>
    </source>
</evidence>
<dbReference type="InterPro" id="IPR045226">
    <property type="entry name" value="Dsc3"/>
</dbReference>
<feature type="region of interest" description="Disordered" evidence="1">
    <location>
        <begin position="130"/>
        <end position="152"/>
    </location>
</feature>
<sequence>MTSSSPALQTHPPLLVTIRFPTSLPDVDIHISSPKTTTVVALKQTLRSRISSESRLRLIYQGRILEDSARLTTALRPLPLPSVDPGSSAQDAKGKGKGLDLPKPIRVYLNCSIGDELSPTELRDERIAAERPPGEADASDKVPKSTPFKRARPRGFDRLLQAGFTQSEISTLRTQFASIHSSRFAPDAMPSPDTMRSMEDSWIDSNAGEAPTPGGGLDEEHGGMAAVLDVLIKGMMIGFFFPLGSLAWLLRQGVWGEKWQIFVGSGVILSLTVGVVMSLSSDRP</sequence>
<organism evidence="4 5">
    <name type="scientific">[Torrubiella] hemipterigena</name>
    <dbReference type="NCBI Taxonomy" id="1531966"/>
    <lineage>
        <taxon>Eukaryota</taxon>
        <taxon>Fungi</taxon>
        <taxon>Dikarya</taxon>
        <taxon>Ascomycota</taxon>
        <taxon>Pezizomycotina</taxon>
        <taxon>Sordariomycetes</taxon>
        <taxon>Hypocreomycetidae</taxon>
        <taxon>Hypocreales</taxon>
        <taxon>Clavicipitaceae</taxon>
        <taxon>Clavicipitaceae incertae sedis</taxon>
        <taxon>'Torrubiella' clade</taxon>
    </lineage>
</organism>
<protein>
    <recommendedName>
        <fullName evidence="3">Ubiquitin-like domain-containing protein</fullName>
    </recommendedName>
</protein>
<dbReference type="InterPro" id="IPR019413">
    <property type="entry name" value="Dsc3_ub-like_dom"/>
</dbReference>
<dbReference type="PANTHER" id="PTHR28049">
    <property type="entry name" value="TRANSMEMBRANE PROTEIN YOR223W"/>
    <property type="match status" value="1"/>
</dbReference>
<dbReference type="InterPro" id="IPR025390">
    <property type="entry name" value="Dsc3_C"/>
</dbReference>
<accession>A0A0A1SU92</accession>
<gene>
    <name evidence="4" type="ORF">VHEMI01897</name>
</gene>
<keyword evidence="2" id="KW-0472">Membrane</keyword>
<proteinExistence type="predicted"/>